<dbReference type="OrthoDB" id="9816043at2"/>
<evidence type="ECO:0000313" key="7">
    <source>
        <dbReference type="Proteomes" id="UP000003544"/>
    </source>
</evidence>
<comment type="caution">
    <text evidence="6">The sequence shown here is derived from an EMBL/GenBank/DDBJ whole genome shotgun (WGS) entry which is preliminary data.</text>
</comment>
<dbReference type="EMBL" id="AFIG01000001">
    <property type="protein sequence ID" value="EGL54487.1"/>
    <property type="molecule type" value="Genomic_DNA"/>
</dbReference>
<dbReference type="REBASE" id="38931">
    <property type="entry name" value="M2.MamMPORF1149P"/>
</dbReference>
<gene>
    <name evidence="6" type="ORF">MAMP_01150</name>
</gene>
<dbReference type="GO" id="GO:0008170">
    <property type="term" value="F:N-methyltransferase activity"/>
    <property type="evidence" value="ECO:0007669"/>
    <property type="project" value="InterPro"/>
</dbReference>
<keyword evidence="3" id="KW-0808">Transferase</keyword>
<evidence type="ECO:0000256" key="2">
    <source>
        <dbReference type="ARBA" id="ARBA00022603"/>
    </source>
</evidence>
<organism evidence="6 7">
    <name type="scientific">Methylophaga aminisulfidivorans MP</name>
    <dbReference type="NCBI Taxonomy" id="1026882"/>
    <lineage>
        <taxon>Bacteria</taxon>
        <taxon>Pseudomonadati</taxon>
        <taxon>Pseudomonadota</taxon>
        <taxon>Gammaproteobacteria</taxon>
        <taxon>Thiotrichales</taxon>
        <taxon>Piscirickettsiaceae</taxon>
        <taxon>Methylophaga</taxon>
    </lineage>
</organism>
<dbReference type="eggNOG" id="COG2189">
    <property type="taxonomic scope" value="Bacteria"/>
</dbReference>
<dbReference type="STRING" id="1026882.MAMP_01150"/>
<dbReference type="SUPFAM" id="SSF53335">
    <property type="entry name" value="S-adenosyl-L-methionine-dependent methyltransferases"/>
    <property type="match status" value="1"/>
</dbReference>
<evidence type="ECO:0000259" key="5">
    <source>
        <dbReference type="Pfam" id="PF01555"/>
    </source>
</evidence>
<feature type="domain" description="DNA methylase N-4/N-6" evidence="5">
    <location>
        <begin position="10"/>
        <end position="242"/>
    </location>
</feature>
<evidence type="ECO:0000256" key="1">
    <source>
        <dbReference type="ARBA" id="ARBA00006594"/>
    </source>
</evidence>
<dbReference type="PRINTS" id="PR00508">
    <property type="entry name" value="S21N4MTFRASE"/>
</dbReference>
<dbReference type="GO" id="GO:0003677">
    <property type="term" value="F:DNA binding"/>
    <property type="evidence" value="ECO:0007669"/>
    <property type="project" value="InterPro"/>
</dbReference>
<sequence>MQQLPDNSFDIAIADPPYNVSKGNKWSWDSSANVPGFGGNWTKFMAQWDDMSLGQYMDFSIAWISQLKRIIKPTGSIWVHGTYHNIGLVNFVLQMLEVEIINEVIWYKRNSFPNLSGRRLTASHETILWAHTGSSKSRKYNFNYEKSKEMTFPGDMMKLEGKQMRTVWDIPNNKLKSELEHGKHPTQKPLRVSKRILEISAKSNDKVLIPFAGSGTECIAAMELGLEFLAYENDPEYFELAQRRLNSHQPILNF</sequence>
<evidence type="ECO:0000256" key="4">
    <source>
        <dbReference type="RuleBase" id="RU362026"/>
    </source>
</evidence>
<proteinExistence type="inferred from homology"/>
<dbReference type="AlphaFoldDB" id="F5SZR0"/>
<keyword evidence="7" id="KW-1185">Reference proteome</keyword>
<evidence type="ECO:0000256" key="3">
    <source>
        <dbReference type="ARBA" id="ARBA00022679"/>
    </source>
</evidence>
<dbReference type="Proteomes" id="UP000003544">
    <property type="component" value="Unassembled WGS sequence"/>
</dbReference>
<dbReference type="InterPro" id="IPR002052">
    <property type="entry name" value="DNA_methylase_N6_adenine_CS"/>
</dbReference>
<dbReference type="InterPro" id="IPR001091">
    <property type="entry name" value="RM_Methyltransferase"/>
</dbReference>
<evidence type="ECO:0000313" key="6">
    <source>
        <dbReference type="EMBL" id="EGL54487.1"/>
    </source>
</evidence>
<dbReference type="EC" id="2.1.1.-" evidence="4"/>
<dbReference type="PROSITE" id="PS00092">
    <property type="entry name" value="N6_MTASE"/>
    <property type="match status" value="1"/>
</dbReference>
<protein>
    <recommendedName>
        <fullName evidence="4">Methyltransferase</fullName>
        <ecNumber evidence="4">2.1.1.-</ecNumber>
    </recommendedName>
</protein>
<dbReference type="InterPro" id="IPR002941">
    <property type="entry name" value="DNA_methylase_N4/N6"/>
</dbReference>
<dbReference type="Pfam" id="PF01555">
    <property type="entry name" value="N6_N4_Mtase"/>
    <property type="match status" value="1"/>
</dbReference>
<keyword evidence="2" id="KW-0489">Methyltransferase</keyword>
<dbReference type="InterPro" id="IPR029063">
    <property type="entry name" value="SAM-dependent_MTases_sf"/>
</dbReference>
<comment type="similarity">
    <text evidence="1 4">Belongs to the N(4)/N(6)-methyltransferase family.</text>
</comment>
<accession>F5SZR0</accession>
<dbReference type="GO" id="GO:0032259">
    <property type="term" value="P:methylation"/>
    <property type="evidence" value="ECO:0007669"/>
    <property type="project" value="UniProtKB-KW"/>
</dbReference>
<name>F5SZR0_9GAMM</name>
<reference evidence="6 7" key="1">
    <citation type="journal article" date="2011" name="J. Bacteriol.">
        <title>Draft genome sequence of Methylophaga aminisulfidivorans MP T.</title>
        <authorList>
            <person name="Han G.H."/>
            <person name="Kim W."/>
            <person name="Chun J."/>
            <person name="Kim S.W."/>
        </authorList>
    </citation>
    <scope>NUCLEOTIDE SEQUENCE [LARGE SCALE GENOMIC DNA]</scope>
    <source>
        <strain evidence="7">MP(T)</strain>
    </source>
</reference>
<dbReference type="Gene3D" id="3.40.50.150">
    <property type="entry name" value="Vaccinia Virus protein VP39"/>
    <property type="match status" value="1"/>
</dbReference>